<dbReference type="EMBL" id="CP017781">
    <property type="protein sequence ID" value="AOZ70498.1"/>
    <property type="molecule type" value="Genomic_DNA"/>
</dbReference>
<dbReference type="Proteomes" id="UP000176562">
    <property type="component" value="Chromosome"/>
</dbReference>
<evidence type="ECO:0000313" key="2">
    <source>
        <dbReference type="Proteomes" id="UP000176562"/>
    </source>
</evidence>
<dbReference type="AlphaFoldDB" id="A0A1D9MFE6"/>
<name>A0A1D9MFE6_9RHOB</name>
<accession>A0A1D9MFE6</accession>
<proteinExistence type="predicted"/>
<sequence>MEITMSLARAASSSARLAAPRGKARPQPIAAVREAYRLAEIVVSPEHDSVQDRQSARAKLTKILASLTPPD</sequence>
<keyword evidence="2" id="KW-1185">Reference proteome</keyword>
<gene>
    <name evidence="1" type="ORF">LPB142_15120</name>
</gene>
<evidence type="ECO:0000313" key="1">
    <source>
        <dbReference type="EMBL" id="AOZ70498.1"/>
    </source>
</evidence>
<dbReference type="KEGG" id="rhp:LPB142_15120"/>
<protein>
    <submittedName>
        <fullName evidence="1">Uncharacterized protein</fullName>
    </submittedName>
</protein>
<reference evidence="1 2" key="1">
    <citation type="submission" date="2016-10" db="EMBL/GenBank/DDBJ databases">
        <title>Rhodobacter sp. LPB0142, isolated from sea water.</title>
        <authorList>
            <person name="Kim E."/>
            <person name="Yi H."/>
        </authorList>
    </citation>
    <scope>NUCLEOTIDE SEQUENCE [LARGE SCALE GENOMIC DNA]</scope>
    <source>
        <strain evidence="1 2">LPB0142</strain>
    </source>
</reference>
<organism evidence="1 2">
    <name type="scientific">Rhodobacter xanthinilyticus</name>
    <dbReference type="NCBI Taxonomy" id="1850250"/>
    <lineage>
        <taxon>Bacteria</taxon>
        <taxon>Pseudomonadati</taxon>
        <taxon>Pseudomonadota</taxon>
        <taxon>Alphaproteobacteria</taxon>
        <taxon>Rhodobacterales</taxon>
        <taxon>Rhodobacter group</taxon>
        <taxon>Rhodobacter</taxon>
    </lineage>
</organism>